<evidence type="ECO:0000259" key="3">
    <source>
        <dbReference type="Pfam" id="PF13193"/>
    </source>
</evidence>
<dbReference type="GO" id="GO:0016405">
    <property type="term" value="F:CoA-ligase activity"/>
    <property type="evidence" value="ECO:0007669"/>
    <property type="project" value="TreeGrafter"/>
</dbReference>
<sequence>MAQIQESFTQTKYHIDIPTKDLLSWIFHNQLYNQDKPILIDTENTKNSLSSKQCKSLIRKLIAGFHATGLKQGDCVYYPCIFLAIIGSGLVFTGTNPSYTPFELVHHIRISKSKMIITEADISTNIMTAAKECDISDDRILFFNQDEATLPLASSNIRSWFTLFQHGEADWQRFDNLSTAKKTTACRLFTSGTTGLPKAAPISHYNLIAQHTLLHEQVKKPYEVKRILCLPFFHAAMIPMAMATPLRLGHIGYIMRRFELEKFLQVTESHAITEFFLVPPIIISILTSQLTARYSLKSIRWGVIGGAPIDETSRKQISELVHPDGRINMVWGMTECTCVGASFSWPEGDDTGSIGRFLPTLEVKLVDDEGKPIQDYNTTGEICIRGPTIIGGYFENPQANAESFENGWFHTGDIAFCDKDTEKWYIELIKVRGFQVAPAELEEVLLKHPDIIEAAVIGVQLKHIGEGEVPRAYVVQRSGLLRNLTKENLKDFVSRRLAKYKRLDGGVIFVENLPKSASGKILKRELRERAKLEVLRAHL</sequence>
<feature type="non-terminal residue" evidence="4">
    <location>
        <position position="1"/>
    </location>
</feature>
<dbReference type="GO" id="GO:0019748">
    <property type="term" value="P:secondary metabolic process"/>
    <property type="evidence" value="ECO:0007669"/>
    <property type="project" value="TreeGrafter"/>
</dbReference>
<dbReference type="PANTHER" id="PTHR24096">
    <property type="entry name" value="LONG-CHAIN-FATTY-ACID--COA LIGASE"/>
    <property type="match status" value="1"/>
</dbReference>
<reference evidence="4 5" key="1">
    <citation type="submission" date="2018-05" db="EMBL/GenBank/DDBJ databases">
        <title>Draft genome sequence of Scytalidium lignicola DSM 105466, a ubiquitous saprotrophic fungus.</title>
        <authorList>
            <person name="Buettner E."/>
            <person name="Gebauer A.M."/>
            <person name="Hofrichter M."/>
            <person name="Liers C."/>
            <person name="Kellner H."/>
        </authorList>
    </citation>
    <scope>NUCLEOTIDE SEQUENCE [LARGE SCALE GENOMIC DNA]</scope>
    <source>
        <strain evidence="4 5">DSM 105466</strain>
    </source>
</reference>
<feature type="domain" description="AMP-dependent synthetase/ligase" evidence="2">
    <location>
        <begin position="33"/>
        <end position="394"/>
    </location>
</feature>
<keyword evidence="5" id="KW-1185">Reference proteome</keyword>
<dbReference type="Gene3D" id="3.40.50.12780">
    <property type="entry name" value="N-terminal domain of ligase-like"/>
    <property type="match status" value="1"/>
</dbReference>
<dbReference type="SUPFAM" id="SSF56801">
    <property type="entry name" value="Acetyl-CoA synthetase-like"/>
    <property type="match status" value="1"/>
</dbReference>
<dbReference type="Proteomes" id="UP000258309">
    <property type="component" value="Unassembled WGS sequence"/>
</dbReference>
<dbReference type="PANTHER" id="PTHR24096:SF265">
    <property type="entry name" value="ENZYME, PUTATIVE (AFU_ORTHOLOGUE AFUA_5G14270)-RELATED"/>
    <property type="match status" value="1"/>
</dbReference>
<evidence type="ECO:0000256" key="1">
    <source>
        <dbReference type="ARBA" id="ARBA00006432"/>
    </source>
</evidence>
<dbReference type="EMBL" id="NCSJ02000133">
    <property type="protein sequence ID" value="RFU29292.1"/>
    <property type="molecule type" value="Genomic_DNA"/>
</dbReference>
<protein>
    <recommendedName>
        <fullName evidence="6">AMP-dependent synthetase/ligase domain-containing protein</fullName>
    </recommendedName>
</protein>
<name>A0A3E2H7Y5_SCYLI</name>
<proteinExistence type="inferred from homology"/>
<comment type="caution">
    <text evidence="4">The sequence shown here is derived from an EMBL/GenBank/DDBJ whole genome shotgun (WGS) entry which is preliminary data.</text>
</comment>
<dbReference type="FunFam" id="3.30.300.30:FF:000007">
    <property type="entry name" value="4-coumarate--CoA ligase 2"/>
    <property type="match status" value="1"/>
</dbReference>
<gene>
    <name evidence="4" type="ORF">B7463_g7041</name>
</gene>
<accession>A0A3E2H7Y5</accession>
<dbReference type="Pfam" id="PF00501">
    <property type="entry name" value="AMP-binding"/>
    <property type="match status" value="1"/>
</dbReference>
<dbReference type="CDD" id="cd05911">
    <property type="entry name" value="Firefly_Luc_like"/>
    <property type="match status" value="1"/>
</dbReference>
<dbReference type="OrthoDB" id="6509636at2759"/>
<dbReference type="Pfam" id="PF13193">
    <property type="entry name" value="AMP-binding_C"/>
    <property type="match status" value="1"/>
</dbReference>
<evidence type="ECO:0000313" key="4">
    <source>
        <dbReference type="EMBL" id="RFU29292.1"/>
    </source>
</evidence>
<evidence type="ECO:0000259" key="2">
    <source>
        <dbReference type="Pfam" id="PF00501"/>
    </source>
</evidence>
<dbReference type="InterPro" id="IPR045851">
    <property type="entry name" value="AMP-bd_C_sf"/>
</dbReference>
<evidence type="ECO:0000313" key="5">
    <source>
        <dbReference type="Proteomes" id="UP000258309"/>
    </source>
</evidence>
<dbReference type="STRING" id="5539.A0A3E2H7Y5"/>
<dbReference type="InterPro" id="IPR042099">
    <property type="entry name" value="ANL_N_sf"/>
</dbReference>
<dbReference type="Gene3D" id="3.30.300.30">
    <property type="match status" value="1"/>
</dbReference>
<dbReference type="InterPro" id="IPR000873">
    <property type="entry name" value="AMP-dep_synth/lig_dom"/>
</dbReference>
<dbReference type="InterPro" id="IPR025110">
    <property type="entry name" value="AMP-bd_C"/>
</dbReference>
<feature type="domain" description="AMP-binding enzyme C-terminal" evidence="3">
    <location>
        <begin position="440"/>
        <end position="520"/>
    </location>
</feature>
<evidence type="ECO:0008006" key="6">
    <source>
        <dbReference type="Google" id="ProtNLM"/>
    </source>
</evidence>
<dbReference type="AlphaFoldDB" id="A0A3E2H7Y5"/>
<organism evidence="4 5">
    <name type="scientific">Scytalidium lignicola</name>
    <name type="common">Hyphomycete</name>
    <dbReference type="NCBI Taxonomy" id="5539"/>
    <lineage>
        <taxon>Eukaryota</taxon>
        <taxon>Fungi</taxon>
        <taxon>Dikarya</taxon>
        <taxon>Ascomycota</taxon>
        <taxon>Pezizomycotina</taxon>
        <taxon>Leotiomycetes</taxon>
        <taxon>Leotiomycetes incertae sedis</taxon>
        <taxon>Scytalidium</taxon>
    </lineage>
</organism>
<dbReference type="OMA" id="EMRCGSA"/>
<comment type="similarity">
    <text evidence="1">Belongs to the ATP-dependent AMP-binding enzyme family.</text>
</comment>
<feature type="non-terminal residue" evidence="4">
    <location>
        <position position="539"/>
    </location>
</feature>